<evidence type="ECO:0000313" key="2">
    <source>
        <dbReference type="EMBL" id="TDF91767.1"/>
    </source>
</evidence>
<dbReference type="InterPro" id="IPR006827">
    <property type="entry name" value="Lant_deHydtase_N"/>
</dbReference>
<sequence length="864" mass="96104">MSPARLEGEAKVSRGATPRVSPFRMARVNPHPWVRLTSPRTDQLGQLIGELVDHRRSREELGRILSDRLTLRIPLEEDTKVRRALIELRRDVHNRRQARPSAVAVGCDALRGEIGNYQTLDLRIRELESHIDTEAADGGSDELAILRRWAADVDVQRGLALSSDALLHSLNRLAGEATAHPTGRTRKAMPSMVTYFGRSTAKVSPFSRHTVIALGPRPDTVANGIRSEITTSRVLYRMLLRQLAASSETKQQIGWRLSDLFRSSSAPLSWTRRVWSGRGGPVDEFSEEIVNFPATPAWEGLVMGLRSLPAVEHSYQSLVESLRTSTGAPGAEEIVNRLIGIGVFVPVAPVSEQATDFEEKWQRFLEGLSGNLAEKYRDAHRATMGVRRGLADASGPTRAELIGQIRARWTELLELEDRGEKRRSFTNLFYEDAYCDEFTDLDPEIQGTWAADLALLLPVLHGLDEQRIIDAALLDSFRERFGPGGKCDDILSFAQGLRDDLPKRMAIMRSSDDPLAAFRRSAVKLFSQWNGSEADIVEIDPADLNELSRSLHGLGQDRTRSFAIFGQRHGNDLVLNHVYGGEGRFVSRFLSAAPDGYREMVSDYVRSFTGPGAIPAQLRPTLGFNANLSPSLLDLDIAPPDDTTHSPSVSAAELMLREENGALLVESRDGRSVDVKYLGFLVPYALPSLELLLACSGGVPYLSFGEIAADMVARRTGDEVITAPRITVGSLVVLRRRWAVPTATVVSLLDDGKAAFRRLNEWRLEQKMPEMVFVRDLPKPLDPMKDGRGPKPMLVDFMSQLHGITLARRLEDFGDQILFEECLPTPDTSEHRSARGTHASEWYFEMNDFRGNTDDLYASPESSR</sequence>
<dbReference type="AlphaFoldDB" id="A0A4R5KCB1"/>
<comment type="caution">
    <text evidence="2">The sequence shown here is derived from an EMBL/GenBank/DDBJ whole genome shotgun (WGS) entry which is preliminary data.</text>
</comment>
<protein>
    <recommendedName>
        <fullName evidence="1">Lantibiotic dehydratase N-terminal domain-containing protein</fullName>
    </recommendedName>
</protein>
<feature type="domain" description="Lantibiotic dehydratase N-terminal" evidence="1">
    <location>
        <begin position="153"/>
        <end position="776"/>
    </location>
</feature>
<evidence type="ECO:0000259" key="1">
    <source>
        <dbReference type="Pfam" id="PF04738"/>
    </source>
</evidence>
<accession>A0A4R5KCB1</accession>
<keyword evidence="3" id="KW-1185">Reference proteome</keyword>
<evidence type="ECO:0000313" key="3">
    <source>
        <dbReference type="Proteomes" id="UP000295511"/>
    </source>
</evidence>
<name>A0A4R5KCB1_9MICC</name>
<proteinExistence type="predicted"/>
<dbReference type="EMBL" id="SMRU01000027">
    <property type="protein sequence ID" value="TDF91767.1"/>
    <property type="molecule type" value="Genomic_DNA"/>
</dbReference>
<dbReference type="Proteomes" id="UP000295511">
    <property type="component" value="Unassembled WGS sequence"/>
</dbReference>
<gene>
    <name evidence="2" type="ORF">E1809_19810</name>
</gene>
<dbReference type="Pfam" id="PF04738">
    <property type="entry name" value="Lant_dehydr_N"/>
    <property type="match status" value="1"/>
</dbReference>
<dbReference type="OrthoDB" id="2442707at2"/>
<reference evidence="2 3" key="1">
    <citation type="submission" date="2019-03" db="EMBL/GenBank/DDBJ databases">
        <title>Whole genome sequence of Arthrobacter sp JH1-1.</title>
        <authorList>
            <person name="Trinh H.N."/>
        </authorList>
    </citation>
    <scope>NUCLEOTIDE SEQUENCE [LARGE SCALE GENOMIC DNA]</scope>
    <source>
        <strain evidence="2 3">JH1-1</strain>
    </source>
</reference>
<organism evidence="2 3">
    <name type="scientific">Arthrobacter terricola</name>
    <dbReference type="NCBI Taxonomy" id="2547396"/>
    <lineage>
        <taxon>Bacteria</taxon>
        <taxon>Bacillati</taxon>
        <taxon>Actinomycetota</taxon>
        <taxon>Actinomycetes</taxon>
        <taxon>Micrococcales</taxon>
        <taxon>Micrococcaceae</taxon>
        <taxon>Arthrobacter</taxon>
    </lineage>
</organism>